<sequence length="84" mass="9501">MTVQLSESPFGGKTDCLIVAKVSLNKKHWPHPFFIQLPFSQGTNTFEIDAVRTQLATKEVVIPFFVHKGNKYRSTSLEDILKGH</sequence>
<evidence type="ECO:0000313" key="1">
    <source>
        <dbReference type="EMBL" id="PIR96911.1"/>
    </source>
</evidence>
<gene>
    <name evidence="1" type="ORF">COT91_03990</name>
</gene>
<dbReference type="AlphaFoldDB" id="A0A2H0VCW2"/>
<proteinExistence type="predicted"/>
<dbReference type="EMBL" id="PFAJ01000053">
    <property type="protein sequence ID" value="PIR96911.1"/>
    <property type="molecule type" value="Genomic_DNA"/>
</dbReference>
<organism evidence="1 2">
    <name type="scientific">Candidatus Doudnabacteria bacterium CG10_big_fil_rev_8_21_14_0_10_41_10</name>
    <dbReference type="NCBI Taxonomy" id="1974551"/>
    <lineage>
        <taxon>Bacteria</taxon>
        <taxon>Candidatus Doudnaibacteriota</taxon>
    </lineage>
</organism>
<dbReference type="Proteomes" id="UP000230557">
    <property type="component" value="Unassembled WGS sequence"/>
</dbReference>
<protein>
    <submittedName>
        <fullName evidence="1">Uncharacterized protein</fullName>
    </submittedName>
</protein>
<accession>A0A2H0VCW2</accession>
<evidence type="ECO:0000313" key="2">
    <source>
        <dbReference type="Proteomes" id="UP000230557"/>
    </source>
</evidence>
<comment type="caution">
    <text evidence="1">The sequence shown here is derived from an EMBL/GenBank/DDBJ whole genome shotgun (WGS) entry which is preliminary data.</text>
</comment>
<reference evidence="2" key="1">
    <citation type="submission" date="2017-09" db="EMBL/GenBank/DDBJ databases">
        <title>Depth-based differentiation of microbial function through sediment-hosted aquifers and enrichment of novel symbionts in the deep terrestrial subsurface.</title>
        <authorList>
            <person name="Probst A.J."/>
            <person name="Ladd B."/>
            <person name="Jarett J.K."/>
            <person name="Geller-Mcgrath D.E."/>
            <person name="Sieber C.M.K."/>
            <person name="Emerson J.B."/>
            <person name="Anantharaman K."/>
            <person name="Thomas B.C."/>
            <person name="Malmstrom R."/>
            <person name="Stieglmeier M."/>
            <person name="Klingl A."/>
            <person name="Woyke T."/>
            <person name="Ryan C.M."/>
            <person name="Banfield J.F."/>
        </authorList>
    </citation>
    <scope>NUCLEOTIDE SEQUENCE [LARGE SCALE GENOMIC DNA]</scope>
</reference>
<name>A0A2H0VCW2_9BACT</name>